<dbReference type="Proteomes" id="UP000038045">
    <property type="component" value="Unplaced"/>
</dbReference>
<dbReference type="InterPro" id="IPR002601">
    <property type="entry name" value="C6_domain"/>
</dbReference>
<dbReference type="AlphaFoldDB" id="A0A0N4Z5Z8"/>
<proteinExistence type="predicted"/>
<dbReference type="STRING" id="131310.A0A0N4Z5Z8"/>
<name>A0A0N4Z5Z8_PARTI</name>
<feature type="signal peptide" evidence="1">
    <location>
        <begin position="1"/>
        <end position="23"/>
    </location>
</feature>
<keyword evidence="1" id="KW-0732">Signal</keyword>
<organism evidence="3 4">
    <name type="scientific">Parastrongyloides trichosuri</name>
    <name type="common">Possum-specific nematode worm</name>
    <dbReference type="NCBI Taxonomy" id="131310"/>
    <lineage>
        <taxon>Eukaryota</taxon>
        <taxon>Metazoa</taxon>
        <taxon>Ecdysozoa</taxon>
        <taxon>Nematoda</taxon>
        <taxon>Chromadorea</taxon>
        <taxon>Rhabditida</taxon>
        <taxon>Tylenchina</taxon>
        <taxon>Panagrolaimomorpha</taxon>
        <taxon>Strongyloidoidea</taxon>
        <taxon>Strongyloididae</taxon>
        <taxon>Parastrongyloides</taxon>
    </lineage>
</organism>
<feature type="chain" id="PRO_5005891172" evidence="1">
    <location>
        <begin position="24"/>
        <end position="163"/>
    </location>
</feature>
<protein>
    <submittedName>
        <fullName evidence="4">C6 domain-containing protein</fullName>
    </submittedName>
</protein>
<evidence type="ECO:0000256" key="1">
    <source>
        <dbReference type="SAM" id="SignalP"/>
    </source>
</evidence>
<reference evidence="4" key="1">
    <citation type="submission" date="2017-02" db="UniProtKB">
        <authorList>
            <consortium name="WormBaseParasite"/>
        </authorList>
    </citation>
    <scope>IDENTIFICATION</scope>
</reference>
<sequence>MKHLYFILIILFIKNSPFTYSCASNGGGGTVNPTTTISPDIDDTTITVTATSSSTTTVAPSNCASCTTGQITWTPSTSTTTGDATFSNYELDGEGCYTITAICDASDNAASVSFMQFNIDQGGPLLNGQNVITAVLNCRDGQWVYIQEPEADRVVTEVNCIRT</sequence>
<accession>A0A0N4Z5Z8</accession>
<dbReference type="WBParaSite" id="PTRK_0000254100.1">
    <property type="protein sequence ID" value="PTRK_0000254100.1"/>
    <property type="gene ID" value="PTRK_0000254100"/>
</dbReference>
<evidence type="ECO:0000313" key="4">
    <source>
        <dbReference type="WBParaSite" id="PTRK_0000254100.1"/>
    </source>
</evidence>
<keyword evidence="3" id="KW-1185">Reference proteome</keyword>
<evidence type="ECO:0000259" key="2">
    <source>
        <dbReference type="SMART" id="SM01048"/>
    </source>
</evidence>
<dbReference type="SMART" id="SM01048">
    <property type="entry name" value="C6"/>
    <property type="match status" value="1"/>
</dbReference>
<evidence type="ECO:0000313" key="3">
    <source>
        <dbReference type="Proteomes" id="UP000038045"/>
    </source>
</evidence>
<feature type="domain" description="C6" evidence="2">
    <location>
        <begin position="63"/>
        <end position="160"/>
    </location>
</feature>